<accession>A0AAE3K062</accession>
<dbReference type="Gene3D" id="3.40.50.2000">
    <property type="entry name" value="Glycogen Phosphorylase B"/>
    <property type="match status" value="2"/>
</dbReference>
<dbReference type="Pfam" id="PF00534">
    <property type="entry name" value="Glycos_transf_1"/>
    <property type="match status" value="1"/>
</dbReference>
<feature type="domain" description="Glycosyl transferase family 1" evidence="1">
    <location>
        <begin position="218"/>
        <end position="374"/>
    </location>
</feature>
<sequence>MKKILIVSHAMEIGGAERALAGLLSAFDPEKYSVDLFLFRHEGELMGLIPEGINLLPEKRAYSSMAVPIGRALRKLCFRVAYGRWRGKRAAAKYSKEHGINGGAVALEYSHRYTVKYMPQISAEEYDLAISFLTPHYYVAEKCRAKKKIAWIHTDYSYIDVDTVSELAMWSAYDRIASISDDVNTAFTRKFPSLSDRLIRVDNIISPDGIRKCAAAKDVSGEMDGKIKLLSCGRFCEAKNFDSIPEIARYLVDLGNDIKWYIIGFGGGEELIRAKIGIHGMENRVIILGKRADPYPYMNACDVYVQPSRYEGKAVAVREAQILGKPVVITDYPTSASQLDDGVDGIIVPLDPQACAEGISALLHDAEKMKKLSESCLSRDYSDRGEIGKVVGVIED</sequence>
<dbReference type="EMBL" id="JALEMU010000076">
    <property type="protein sequence ID" value="MCI5755625.1"/>
    <property type="molecule type" value="Genomic_DNA"/>
</dbReference>
<dbReference type="PANTHER" id="PTHR12526:SF628">
    <property type="entry name" value="MANNOSYLGLUCOSYLGLYCERATE SYNTHASE"/>
    <property type="match status" value="1"/>
</dbReference>
<dbReference type="GO" id="GO:0016757">
    <property type="term" value="F:glycosyltransferase activity"/>
    <property type="evidence" value="ECO:0007669"/>
    <property type="project" value="InterPro"/>
</dbReference>
<evidence type="ECO:0000259" key="1">
    <source>
        <dbReference type="Pfam" id="PF00534"/>
    </source>
</evidence>
<name>A0AAE3K062_9BACT</name>
<protein>
    <submittedName>
        <fullName evidence="2">Glycosyltransferase</fullName>
    </submittedName>
</protein>
<evidence type="ECO:0000313" key="2">
    <source>
        <dbReference type="EMBL" id="MCI5755625.1"/>
    </source>
</evidence>
<proteinExistence type="predicted"/>
<reference evidence="2 3" key="1">
    <citation type="submission" date="2022-03" db="EMBL/GenBank/DDBJ databases">
        <title>Metagenome-assembled genomes from swine fecal metagenomes.</title>
        <authorList>
            <person name="Holman D.B."/>
            <person name="Kommadath A."/>
        </authorList>
    </citation>
    <scope>NUCLEOTIDE SEQUENCE [LARGE SCALE GENOMIC DNA]</scope>
    <source>
        <strain evidence="2">SUG147</strain>
    </source>
</reference>
<gene>
    <name evidence="2" type="ORF">MR241_04955</name>
</gene>
<dbReference type="AlphaFoldDB" id="A0AAE3K062"/>
<dbReference type="CDD" id="cd03811">
    <property type="entry name" value="GT4_GT28_WabH-like"/>
    <property type="match status" value="1"/>
</dbReference>
<evidence type="ECO:0000313" key="3">
    <source>
        <dbReference type="Proteomes" id="UP001139365"/>
    </source>
</evidence>
<organism evidence="2 3">
    <name type="scientific">Candidatus Colimorpha enterica</name>
    <dbReference type="NCBI Taxonomy" id="3083063"/>
    <lineage>
        <taxon>Bacteria</taxon>
        <taxon>Pseudomonadati</taxon>
        <taxon>Bacteroidota</taxon>
        <taxon>Bacteroidia</taxon>
        <taxon>Bacteroidales</taxon>
        <taxon>Candidatus Colimorpha</taxon>
    </lineage>
</organism>
<dbReference type="Proteomes" id="UP001139365">
    <property type="component" value="Unassembled WGS sequence"/>
</dbReference>
<comment type="caution">
    <text evidence="2">The sequence shown here is derived from an EMBL/GenBank/DDBJ whole genome shotgun (WGS) entry which is preliminary data.</text>
</comment>
<dbReference type="PANTHER" id="PTHR12526">
    <property type="entry name" value="GLYCOSYLTRANSFERASE"/>
    <property type="match status" value="1"/>
</dbReference>
<dbReference type="InterPro" id="IPR001296">
    <property type="entry name" value="Glyco_trans_1"/>
</dbReference>
<dbReference type="SUPFAM" id="SSF53756">
    <property type="entry name" value="UDP-Glycosyltransferase/glycogen phosphorylase"/>
    <property type="match status" value="1"/>
</dbReference>